<dbReference type="EMBL" id="CACVAQ010000136">
    <property type="protein sequence ID" value="CAA6807636.1"/>
    <property type="molecule type" value="Genomic_DNA"/>
</dbReference>
<sequence length="96" mass="10740">MNNLLDDHEFDLSPKKEAPKKIIGALSLFTFLLLIGTQIAWGETSETALVKGSYIWMPFLVMSFLGFILAPKKVLIAGALTVPATFIFYLFIWPAF</sequence>
<feature type="transmembrane region" description="Helical" evidence="1">
    <location>
        <begin position="75"/>
        <end position="93"/>
    </location>
</feature>
<keyword evidence="1" id="KW-0812">Transmembrane</keyword>
<evidence type="ECO:0000256" key="1">
    <source>
        <dbReference type="SAM" id="Phobius"/>
    </source>
</evidence>
<keyword evidence="1" id="KW-1133">Transmembrane helix</keyword>
<proteinExistence type="predicted"/>
<protein>
    <submittedName>
        <fullName evidence="2">Uncharacterized protein</fullName>
    </submittedName>
</protein>
<feature type="transmembrane region" description="Helical" evidence="1">
    <location>
        <begin position="22"/>
        <end position="41"/>
    </location>
</feature>
<feature type="transmembrane region" description="Helical" evidence="1">
    <location>
        <begin position="53"/>
        <end position="70"/>
    </location>
</feature>
<evidence type="ECO:0000313" key="2">
    <source>
        <dbReference type="EMBL" id="CAA6807636.1"/>
    </source>
</evidence>
<name>A0A6S6SCH5_9BACT</name>
<gene>
    <name evidence="2" type="ORF">HELGO_WM35053</name>
</gene>
<organism evidence="2">
    <name type="scientific">uncultured Aureispira sp</name>
    <dbReference type="NCBI Taxonomy" id="1331704"/>
    <lineage>
        <taxon>Bacteria</taxon>
        <taxon>Pseudomonadati</taxon>
        <taxon>Bacteroidota</taxon>
        <taxon>Saprospiria</taxon>
        <taxon>Saprospirales</taxon>
        <taxon>Saprospiraceae</taxon>
        <taxon>Aureispira</taxon>
        <taxon>environmental samples</taxon>
    </lineage>
</organism>
<keyword evidence="1" id="KW-0472">Membrane</keyword>
<accession>A0A6S6SCH5</accession>
<dbReference type="AlphaFoldDB" id="A0A6S6SCH5"/>
<reference evidence="2" key="1">
    <citation type="submission" date="2020-01" db="EMBL/GenBank/DDBJ databases">
        <authorList>
            <person name="Meier V. D."/>
            <person name="Meier V D."/>
        </authorList>
    </citation>
    <scope>NUCLEOTIDE SEQUENCE</scope>
    <source>
        <strain evidence="2">HLG_WM_MAG_10</strain>
    </source>
</reference>